<evidence type="ECO:0000313" key="1">
    <source>
        <dbReference type="EMBL" id="PKI72885.1"/>
    </source>
</evidence>
<dbReference type="AlphaFoldDB" id="A0A2I0KWM7"/>
<dbReference type="Proteomes" id="UP000233551">
    <property type="component" value="Unassembled WGS sequence"/>
</dbReference>
<evidence type="ECO:0000313" key="2">
    <source>
        <dbReference type="Proteomes" id="UP000233551"/>
    </source>
</evidence>
<organism evidence="1 2">
    <name type="scientific">Punica granatum</name>
    <name type="common">Pomegranate</name>
    <dbReference type="NCBI Taxonomy" id="22663"/>
    <lineage>
        <taxon>Eukaryota</taxon>
        <taxon>Viridiplantae</taxon>
        <taxon>Streptophyta</taxon>
        <taxon>Embryophyta</taxon>
        <taxon>Tracheophyta</taxon>
        <taxon>Spermatophyta</taxon>
        <taxon>Magnoliopsida</taxon>
        <taxon>eudicotyledons</taxon>
        <taxon>Gunneridae</taxon>
        <taxon>Pentapetalae</taxon>
        <taxon>rosids</taxon>
        <taxon>malvids</taxon>
        <taxon>Myrtales</taxon>
        <taxon>Lythraceae</taxon>
        <taxon>Punica</taxon>
    </lineage>
</organism>
<dbReference type="EMBL" id="PGOL01000306">
    <property type="protein sequence ID" value="PKI72885.1"/>
    <property type="molecule type" value="Genomic_DNA"/>
</dbReference>
<reference evidence="1 2" key="1">
    <citation type="submission" date="2017-11" db="EMBL/GenBank/DDBJ databases">
        <title>De-novo sequencing of pomegranate (Punica granatum L.) genome.</title>
        <authorList>
            <person name="Akparov Z."/>
            <person name="Amiraslanov A."/>
            <person name="Hajiyeva S."/>
            <person name="Abbasov M."/>
            <person name="Kaur K."/>
            <person name="Hamwieh A."/>
            <person name="Solovyev V."/>
            <person name="Salamov A."/>
            <person name="Braich B."/>
            <person name="Kosarev P."/>
            <person name="Mahmoud A."/>
            <person name="Hajiyev E."/>
            <person name="Babayeva S."/>
            <person name="Izzatullayeva V."/>
            <person name="Mammadov A."/>
            <person name="Mammadov A."/>
            <person name="Sharifova S."/>
            <person name="Ojaghi J."/>
            <person name="Eynullazada K."/>
            <person name="Bayramov B."/>
            <person name="Abdulazimova A."/>
            <person name="Shahmuradov I."/>
        </authorList>
    </citation>
    <scope>NUCLEOTIDE SEQUENCE [LARGE SCALE GENOMIC DNA]</scope>
    <source>
        <strain evidence="2">cv. AG2017</strain>
        <tissue evidence="1">Leaf</tissue>
    </source>
</reference>
<sequence length="130" mass="13716">MVIPSPERRDGTFKSRVGSLVYGPECGLSSGPTLRAFGSRGLGVATFPWGHVTDTLKSDLPSLGIRGKSRGSVRESGDSVERLEGCSGAKDARLGVHGRRARGQARRGVCRRAARCASTQERAATGALFT</sequence>
<protein>
    <submittedName>
        <fullName evidence="1">Uncharacterized protein</fullName>
    </submittedName>
</protein>
<gene>
    <name evidence="1" type="ORF">CRG98_006753</name>
</gene>
<comment type="caution">
    <text evidence="1">The sequence shown here is derived from an EMBL/GenBank/DDBJ whole genome shotgun (WGS) entry which is preliminary data.</text>
</comment>
<name>A0A2I0KWM7_PUNGR</name>
<accession>A0A2I0KWM7</accession>
<keyword evidence="2" id="KW-1185">Reference proteome</keyword>
<proteinExistence type="predicted"/>